<dbReference type="SUPFAM" id="SSF46911">
    <property type="entry name" value="Ribosomal protein S18"/>
    <property type="match status" value="1"/>
</dbReference>
<feature type="region of interest" description="Disordered" evidence="4">
    <location>
        <begin position="32"/>
        <end position="58"/>
    </location>
</feature>
<keyword evidence="3" id="KW-0687">Ribonucleoprotein</keyword>
<dbReference type="Proteomes" id="UP001162483">
    <property type="component" value="Unassembled WGS sequence"/>
</dbReference>
<dbReference type="EMBL" id="CATNWA010003304">
    <property type="protein sequence ID" value="CAI9545039.1"/>
    <property type="molecule type" value="Genomic_DNA"/>
</dbReference>
<dbReference type="InterPro" id="IPR018275">
    <property type="entry name" value="Ribosomal_bS18_CS"/>
</dbReference>
<keyword evidence="2" id="KW-0689">Ribosomal protein</keyword>
<proteinExistence type="inferred from homology"/>
<evidence type="ECO:0000256" key="2">
    <source>
        <dbReference type="ARBA" id="ARBA00022980"/>
    </source>
</evidence>
<accession>A0ABN9BBS0</accession>
<dbReference type="Gene3D" id="4.10.640.10">
    <property type="entry name" value="Ribosomal protein S18"/>
    <property type="match status" value="1"/>
</dbReference>
<feature type="compositionally biased region" description="Polar residues" evidence="4">
    <location>
        <begin position="32"/>
        <end position="46"/>
    </location>
</feature>
<evidence type="ECO:0000256" key="3">
    <source>
        <dbReference type="ARBA" id="ARBA00023274"/>
    </source>
</evidence>
<dbReference type="InterPro" id="IPR036870">
    <property type="entry name" value="Ribosomal_bS18_sf"/>
</dbReference>
<protein>
    <recommendedName>
        <fullName evidence="7">Mitochondrial ribosomal protein S18C</fullName>
    </recommendedName>
</protein>
<dbReference type="PANTHER" id="PTHR13479">
    <property type="entry name" value="30S RIBOSOMAL PROTEIN S18"/>
    <property type="match status" value="1"/>
</dbReference>
<evidence type="ECO:0000256" key="1">
    <source>
        <dbReference type="ARBA" id="ARBA00005589"/>
    </source>
</evidence>
<comment type="similarity">
    <text evidence="1">Belongs to the bacterial ribosomal protein bS18 family.</text>
</comment>
<dbReference type="PROSITE" id="PS00057">
    <property type="entry name" value="RIBOSOMAL_S18"/>
    <property type="match status" value="1"/>
</dbReference>
<sequence length="138" mass="15394">MLVFRLLSGAARSRAGSPSWCRLVTLYSTGTASPVTPDNSQSLQNKNNDRPEAMENPFQEPPQKCILCDVPVDYKNVQLLSQFVSPHTGRIYGRHITGLCSRKQKAVSKAIKKAHVMGFMPVTYKDPAFLKDPKIFNI</sequence>
<evidence type="ECO:0008006" key="7">
    <source>
        <dbReference type="Google" id="ProtNLM"/>
    </source>
</evidence>
<evidence type="ECO:0000256" key="4">
    <source>
        <dbReference type="SAM" id="MobiDB-lite"/>
    </source>
</evidence>
<dbReference type="Pfam" id="PF01084">
    <property type="entry name" value="Ribosomal_S18"/>
    <property type="match status" value="1"/>
</dbReference>
<organism evidence="5 6">
    <name type="scientific">Staurois parvus</name>
    <dbReference type="NCBI Taxonomy" id="386267"/>
    <lineage>
        <taxon>Eukaryota</taxon>
        <taxon>Metazoa</taxon>
        <taxon>Chordata</taxon>
        <taxon>Craniata</taxon>
        <taxon>Vertebrata</taxon>
        <taxon>Euteleostomi</taxon>
        <taxon>Amphibia</taxon>
        <taxon>Batrachia</taxon>
        <taxon>Anura</taxon>
        <taxon>Neobatrachia</taxon>
        <taxon>Ranoidea</taxon>
        <taxon>Ranidae</taxon>
        <taxon>Staurois</taxon>
    </lineage>
</organism>
<gene>
    <name evidence="5" type="ORF">SPARVUS_LOCUS2586029</name>
</gene>
<dbReference type="PANTHER" id="PTHR13479:SF40">
    <property type="entry name" value="SMALL RIBOSOMAL SUBUNIT PROTEIN BS18M"/>
    <property type="match status" value="1"/>
</dbReference>
<keyword evidence="6" id="KW-1185">Reference proteome</keyword>
<evidence type="ECO:0000313" key="5">
    <source>
        <dbReference type="EMBL" id="CAI9545039.1"/>
    </source>
</evidence>
<dbReference type="InterPro" id="IPR001648">
    <property type="entry name" value="Ribosomal_bS18"/>
</dbReference>
<dbReference type="NCBIfam" id="TIGR00165">
    <property type="entry name" value="S18"/>
    <property type="match status" value="1"/>
</dbReference>
<reference evidence="5" key="1">
    <citation type="submission" date="2023-05" db="EMBL/GenBank/DDBJ databases">
        <authorList>
            <person name="Stuckert A."/>
        </authorList>
    </citation>
    <scope>NUCLEOTIDE SEQUENCE</scope>
</reference>
<comment type="caution">
    <text evidence="5">The sequence shown here is derived from an EMBL/GenBank/DDBJ whole genome shotgun (WGS) entry which is preliminary data.</text>
</comment>
<evidence type="ECO:0000313" key="6">
    <source>
        <dbReference type="Proteomes" id="UP001162483"/>
    </source>
</evidence>
<name>A0ABN9BBS0_9NEOB</name>